<accession>A0AAW2HWC1</accession>
<gene>
    <name evidence="2" type="ORF">PYX00_006730</name>
</gene>
<comment type="caution">
    <text evidence="2">The sequence shown here is derived from an EMBL/GenBank/DDBJ whole genome shotgun (WGS) entry which is preliminary data.</text>
</comment>
<evidence type="ECO:0000256" key="1">
    <source>
        <dbReference type="SAM" id="MobiDB-lite"/>
    </source>
</evidence>
<proteinExistence type="predicted"/>
<sequence length="106" mass="11347">MPGEGKEAKARRQVSFLCGPLNGVLKKPAGIRRSLTVPDFKFLSGFGSVIGPDGVHLANGTFTRLSHTSGALAMEGKYIAISHRIESQSPSSQHPRKPTLPTRAHT</sequence>
<dbReference type="AlphaFoldDB" id="A0AAW2HWC1"/>
<dbReference type="EMBL" id="JARGDH010000003">
    <property type="protein sequence ID" value="KAL0274260.1"/>
    <property type="molecule type" value="Genomic_DNA"/>
</dbReference>
<feature type="region of interest" description="Disordered" evidence="1">
    <location>
        <begin position="85"/>
        <end position="106"/>
    </location>
</feature>
<name>A0AAW2HWC1_9NEOP</name>
<protein>
    <submittedName>
        <fullName evidence="2">Uncharacterized protein</fullName>
    </submittedName>
</protein>
<reference evidence="2" key="1">
    <citation type="journal article" date="2024" name="Gigascience">
        <title>Chromosome-level genome of the poultry shaft louse Menopon gallinae provides insight into the host-switching and adaptive evolution of parasitic lice.</title>
        <authorList>
            <person name="Xu Y."/>
            <person name="Ma L."/>
            <person name="Liu S."/>
            <person name="Liang Y."/>
            <person name="Liu Q."/>
            <person name="He Z."/>
            <person name="Tian L."/>
            <person name="Duan Y."/>
            <person name="Cai W."/>
            <person name="Li H."/>
            <person name="Song F."/>
        </authorList>
    </citation>
    <scope>NUCLEOTIDE SEQUENCE</scope>
    <source>
        <strain evidence="2">Cailab_2023a</strain>
    </source>
</reference>
<organism evidence="2">
    <name type="scientific">Menopon gallinae</name>
    <name type="common">poultry shaft louse</name>
    <dbReference type="NCBI Taxonomy" id="328185"/>
    <lineage>
        <taxon>Eukaryota</taxon>
        <taxon>Metazoa</taxon>
        <taxon>Ecdysozoa</taxon>
        <taxon>Arthropoda</taxon>
        <taxon>Hexapoda</taxon>
        <taxon>Insecta</taxon>
        <taxon>Pterygota</taxon>
        <taxon>Neoptera</taxon>
        <taxon>Paraneoptera</taxon>
        <taxon>Psocodea</taxon>
        <taxon>Troctomorpha</taxon>
        <taxon>Phthiraptera</taxon>
        <taxon>Amblycera</taxon>
        <taxon>Menoponidae</taxon>
        <taxon>Menopon</taxon>
    </lineage>
</organism>
<evidence type="ECO:0000313" key="2">
    <source>
        <dbReference type="EMBL" id="KAL0274260.1"/>
    </source>
</evidence>